<gene>
    <name evidence="1" type="primary">putative coat protein 2</name>
</gene>
<keyword evidence="1" id="KW-0167">Capsid protein</keyword>
<proteinExistence type="predicted"/>
<evidence type="ECO:0000313" key="1">
    <source>
        <dbReference type="EMBL" id="CAI5384013.1"/>
    </source>
</evidence>
<keyword evidence="1" id="KW-0946">Virion</keyword>
<protein>
    <submittedName>
        <fullName evidence="1">Coat protein 2</fullName>
    </submittedName>
</protein>
<accession>A0A9C7GWU1</accession>
<sequence length="353" mass="40144">MSPRRLTAAMETQPEIIEVSKKAKAADGSSIITHAEVHATQDHPLKGKEITVHTKPAPPPPALDSTKADYGQVQQSLNEAYVRWLKEKRFLGWKRIPSEIKTRIKDVELELDNLRAAIENVMVDVLGWRMIDSGNFTSDEVATLSPEIAKSVSDAFMTAMYAKLRFIHQQSRTQVSRYSTRPSYSKVVELPLPLAFAIEGLGIVETHSETERRNLIPTIAEGTRHECRKEEEFNTFAYQTHMALMKDLEIPMKAIIPQTQNGNPWWTYKVLAITKKLNLQCTLPPSHYTEYSAHLRAVFLANSSKNEEVQLIKFDHLTPEYGTMFRERDIGFNRLAFEALCQASEEDWNLNSG</sequence>
<organism evidence="1">
    <name type="scientific">Subalpine fir deltapartitivirus</name>
    <dbReference type="NCBI Taxonomy" id="2933091"/>
    <lineage>
        <taxon>Viruses</taxon>
        <taxon>Riboviria</taxon>
        <taxon>Orthornavirae</taxon>
        <taxon>Pisuviricota</taxon>
        <taxon>Duplopiviricetes</taxon>
        <taxon>Durnavirales</taxon>
        <taxon>Partitiviridae</taxon>
        <taxon>Deltapartitivirus</taxon>
    </lineage>
</organism>
<reference evidence="1" key="1">
    <citation type="submission" date="2022-11" db="EMBL/GenBank/DDBJ databases">
        <authorList>
            <person name="Mifsud CO J."/>
            <person name="Holmes C E."/>
            <person name="Gallagher V R."/>
            <person name="Geoghegan L J."/>
        </authorList>
    </citation>
    <scope>NUCLEOTIDE SEQUENCE</scope>
</reference>
<dbReference type="EMBL" id="OX380493">
    <property type="protein sequence ID" value="CAI5384013.1"/>
    <property type="molecule type" value="Genomic_RNA"/>
</dbReference>
<name>A0A9C7GWU1_9VIRU</name>
<dbReference type="GO" id="GO:0019028">
    <property type="term" value="C:viral capsid"/>
    <property type="evidence" value="ECO:0007669"/>
    <property type="project" value="UniProtKB-KW"/>
</dbReference>